<feature type="domain" description="Prepilin type IV endopeptidase peptidase" evidence="3">
    <location>
        <begin position="10"/>
        <end position="109"/>
    </location>
</feature>
<evidence type="ECO:0000313" key="4">
    <source>
        <dbReference type="EMBL" id="NUU60004.1"/>
    </source>
</evidence>
<dbReference type="EMBL" id="JABWCS010000196">
    <property type="protein sequence ID" value="NUU60004.1"/>
    <property type="molecule type" value="Genomic_DNA"/>
</dbReference>
<gene>
    <name evidence="4" type="ORF">HPT30_06550</name>
</gene>
<dbReference type="InterPro" id="IPR000045">
    <property type="entry name" value="Prepilin_IV_endopep_pep"/>
</dbReference>
<keyword evidence="2" id="KW-1133">Transmembrane helix</keyword>
<feature type="transmembrane region" description="Helical" evidence="2">
    <location>
        <begin position="51"/>
        <end position="71"/>
    </location>
</feature>
<dbReference type="Gene3D" id="1.20.120.1220">
    <property type="match status" value="1"/>
</dbReference>
<dbReference type="InterPro" id="IPR050882">
    <property type="entry name" value="Prepilin_peptidase/N-MTase"/>
</dbReference>
<comment type="similarity">
    <text evidence="1">Belongs to the peptidase A24 family.</text>
</comment>
<name>A0A850EKV8_9BACL</name>
<proteinExistence type="inferred from homology"/>
<feature type="transmembrane region" description="Helical" evidence="2">
    <location>
        <begin position="91"/>
        <end position="114"/>
    </location>
</feature>
<dbReference type="AlphaFoldDB" id="A0A850EKV8"/>
<feature type="transmembrane region" description="Helical" evidence="2">
    <location>
        <begin position="148"/>
        <end position="168"/>
    </location>
</feature>
<dbReference type="PANTHER" id="PTHR30487:SF0">
    <property type="entry name" value="PREPILIN LEADER PEPTIDASE_N-METHYLTRANSFERASE-RELATED"/>
    <property type="match status" value="1"/>
</dbReference>
<organism evidence="4 5">
    <name type="scientific">Paenibacillus agri</name>
    <dbReference type="NCBI Taxonomy" id="2744309"/>
    <lineage>
        <taxon>Bacteria</taxon>
        <taxon>Bacillati</taxon>
        <taxon>Bacillota</taxon>
        <taxon>Bacilli</taxon>
        <taxon>Bacillales</taxon>
        <taxon>Paenibacillaceae</taxon>
        <taxon>Paenibacillus</taxon>
    </lineage>
</organism>
<accession>A0A850EKV8</accession>
<keyword evidence="2" id="KW-0472">Membrane</keyword>
<reference evidence="4" key="1">
    <citation type="submission" date="2020-06" db="EMBL/GenBank/DDBJ databases">
        <title>Paenibacillus sp. nov., isolated from soil.</title>
        <authorList>
            <person name="Seo Y.L."/>
        </authorList>
    </citation>
    <scope>NUCLEOTIDE SEQUENCE [LARGE SCALE GENOMIC DNA]</scope>
    <source>
        <strain evidence="4">JW14</strain>
    </source>
</reference>
<evidence type="ECO:0000256" key="2">
    <source>
        <dbReference type="SAM" id="Phobius"/>
    </source>
</evidence>
<dbReference type="GO" id="GO:0005886">
    <property type="term" value="C:plasma membrane"/>
    <property type="evidence" value="ECO:0007669"/>
    <property type="project" value="TreeGrafter"/>
</dbReference>
<evidence type="ECO:0000313" key="5">
    <source>
        <dbReference type="Proteomes" id="UP000564806"/>
    </source>
</evidence>
<comment type="caution">
    <text evidence="4">The sequence shown here is derived from an EMBL/GenBank/DDBJ whole genome shotgun (WGS) entry which is preliminary data.</text>
</comment>
<dbReference type="GO" id="GO:0004190">
    <property type="term" value="F:aspartic-type endopeptidase activity"/>
    <property type="evidence" value="ECO:0007669"/>
    <property type="project" value="InterPro"/>
</dbReference>
<protein>
    <submittedName>
        <fullName evidence="4">Prepilin peptidase</fullName>
    </submittedName>
</protein>
<sequence>MTDWAFWGCLPFLVAALVTDIRSMRIPNRITVSAWLGGLLAQSLMNGWHGLLFSVIGAAAGFAVMLLLHLMGAVGAGDVKLFAGIGAWTGFIFTAQVIMYSILFGAVIGWIIALRRDEAWMRLRKVFGTVAGVVVLRNLGIAKSGGGYLLKFPFMLAVLPAVVCTYLYY</sequence>
<dbReference type="PANTHER" id="PTHR30487">
    <property type="entry name" value="TYPE 4 PREPILIN-LIKE PROTEINS LEADER PEPTIDE-PROCESSING ENZYME"/>
    <property type="match status" value="1"/>
</dbReference>
<dbReference type="Proteomes" id="UP000564806">
    <property type="component" value="Unassembled WGS sequence"/>
</dbReference>
<evidence type="ECO:0000259" key="3">
    <source>
        <dbReference type="Pfam" id="PF01478"/>
    </source>
</evidence>
<dbReference type="Pfam" id="PF01478">
    <property type="entry name" value="Peptidase_A24"/>
    <property type="match status" value="1"/>
</dbReference>
<dbReference type="RefSeq" id="WP_175370625.1">
    <property type="nucleotide sequence ID" value="NZ_JABWCS010000196.1"/>
</dbReference>
<keyword evidence="5" id="KW-1185">Reference proteome</keyword>
<dbReference type="GO" id="GO:0006465">
    <property type="term" value="P:signal peptide processing"/>
    <property type="evidence" value="ECO:0007669"/>
    <property type="project" value="TreeGrafter"/>
</dbReference>
<evidence type="ECO:0000256" key="1">
    <source>
        <dbReference type="ARBA" id="ARBA00005801"/>
    </source>
</evidence>
<keyword evidence="2" id="KW-0812">Transmembrane</keyword>